<feature type="compositionally biased region" description="Acidic residues" evidence="1">
    <location>
        <begin position="170"/>
        <end position="181"/>
    </location>
</feature>
<dbReference type="Proteomes" id="UP000006310">
    <property type="component" value="Chromosome 4"/>
</dbReference>
<reference evidence="2 3" key="1">
    <citation type="journal article" date="2011" name="Proc. Natl. Acad. Sci. U.S.A.">
        <title>Evolutionary erosion of yeast sex chromosomes by mating-type switching accidents.</title>
        <authorList>
            <person name="Gordon J.L."/>
            <person name="Armisen D."/>
            <person name="Proux-Wera E."/>
            <person name="Oheigeartaigh S.S."/>
            <person name="Byrne K.P."/>
            <person name="Wolfe K.H."/>
        </authorList>
    </citation>
    <scope>NUCLEOTIDE SEQUENCE [LARGE SCALE GENOMIC DNA]</scope>
    <source>
        <strain evidence="3">ATCC MYA-139 / BCRC 22969 / CBS 8797 / CCRC 22969 / KCTC 17520 / NBRC 10181 / NCYC 3082</strain>
    </source>
</reference>
<dbReference type="OrthoDB" id="4069039at2759"/>
<dbReference type="GeneID" id="34525718"/>
<protein>
    <submittedName>
        <fullName evidence="2">Uncharacterized protein</fullName>
    </submittedName>
</protein>
<dbReference type="KEGG" id="kng:KNAG_0D02800"/>
<evidence type="ECO:0000256" key="1">
    <source>
        <dbReference type="SAM" id="MobiDB-lite"/>
    </source>
</evidence>
<dbReference type="InterPro" id="IPR035303">
    <property type="entry name" value="DUF5364"/>
</dbReference>
<feature type="compositionally biased region" description="Basic and acidic residues" evidence="1">
    <location>
        <begin position="1"/>
        <end position="15"/>
    </location>
</feature>
<dbReference type="EMBL" id="HE978317">
    <property type="protein sequence ID" value="CCK70029.1"/>
    <property type="molecule type" value="Genomic_DNA"/>
</dbReference>
<organism evidence="2 3">
    <name type="scientific">Huiozyma naganishii (strain ATCC MYA-139 / BCRC 22969 / CBS 8797 / KCTC 17520 / NBRC 10181 / NCYC 3082 / Yp74L-3)</name>
    <name type="common">Yeast</name>
    <name type="synonym">Kazachstania naganishii</name>
    <dbReference type="NCBI Taxonomy" id="1071383"/>
    <lineage>
        <taxon>Eukaryota</taxon>
        <taxon>Fungi</taxon>
        <taxon>Dikarya</taxon>
        <taxon>Ascomycota</taxon>
        <taxon>Saccharomycotina</taxon>
        <taxon>Saccharomycetes</taxon>
        <taxon>Saccharomycetales</taxon>
        <taxon>Saccharomycetaceae</taxon>
        <taxon>Huiozyma</taxon>
    </lineage>
</organism>
<feature type="region of interest" description="Disordered" evidence="1">
    <location>
        <begin position="126"/>
        <end position="181"/>
    </location>
</feature>
<dbReference type="HOGENOM" id="CLU_125618_0_0_1"/>
<dbReference type="RefSeq" id="XP_022464275.1">
    <property type="nucleotide sequence ID" value="XM_022607706.1"/>
</dbReference>
<gene>
    <name evidence="2" type="primary">KNAG0D02800</name>
    <name evidence="2" type="ordered locus">KNAG_0D02800</name>
</gene>
<dbReference type="Pfam" id="PF17322">
    <property type="entry name" value="DUF5364"/>
    <property type="match status" value="1"/>
</dbReference>
<feature type="compositionally biased region" description="Polar residues" evidence="1">
    <location>
        <begin position="148"/>
        <end position="165"/>
    </location>
</feature>
<feature type="compositionally biased region" description="Basic and acidic residues" evidence="1">
    <location>
        <begin position="126"/>
        <end position="135"/>
    </location>
</feature>
<feature type="compositionally biased region" description="Basic and acidic residues" evidence="1">
    <location>
        <begin position="23"/>
        <end position="41"/>
    </location>
</feature>
<evidence type="ECO:0000313" key="3">
    <source>
        <dbReference type="Proteomes" id="UP000006310"/>
    </source>
</evidence>
<accession>J7S5V5</accession>
<feature type="region of interest" description="Disordered" evidence="1">
    <location>
        <begin position="1"/>
        <end position="106"/>
    </location>
</feature>
<dbReference type="AlphaFoldDB" id="J7S5V5"/>
<dbReference type="eggNOG" id="ENOG502S8M8">
    <property type="taxonomic scope" value="Eukaryota"/>
</dbReference>
<reference evidence="3" key="2">
    <citation type="submission" date="2012-08" db="EMBL/GenBank/DDBJ databases">
        <title>Genome sequence of Kazachstania naganishii.</title>
        <authorList>
            <person name="Gordon J.L."/>
            <person name="Armisen D."/>
            <person name="Proux-Wera E."/>
            <person name="OhEigeartaigh S.S."/>
            <person name="Byrne K.P."/>
            <person name="Wolfe K.H."/>
        </authorList>
    </citation>
    <scope>NUCLEOTIDE SEQUENCE [LARGE SCALE GENOMIC DNA]</scope>
    <source>
        <strain evidence="3">ATCC MYA-139 / BCRC 22969 / CBS 8797 / CCRC 22969 / KCTC 17520 / NBRC 10181 / NCYC 3082</strain>
    </source>
</reference>
<sequence>MDLKSDNRKRFQDKQKLKRKHATPSDRKYRQQAKLAEKEAEEKEEDDAPLPLPSNEERYTRDVLQEIQDKEFDPQSTIDKLKQKWENSDNIGGEDTPAKTPPTRKRDILNMDAKQLNKLLGKTDDAHVGSAEHIKLPHQGQPREPLTGNGNVKTNKPAAKTSQSLLPEDLGQDQDFLDDLL</sequence>
<evidence type="ECO:0000313" key="2">
    <source>
        <dbReference type="EMBL" id="CCK70029.1"/>
    </source>
</evidence>
<name>J7S5V5_HUIN7</name>
<feature type="compositionally biased region" description="Basic and acidic residues" evidence="1">
    <location>
        <begin position="55"/>
        <end position="87"/>
    </location>
</feature>
<keyword evidence="3" id="KW-1185">Reference proteome</keyword>
<proteinExistence type="predicted"/>